<dbReference type="Gene3D" id="3.10.510.10">
    <property type="entry name" value="NE1680-like"/>
    <property type="match status" value="1"/>
</dbReference>
<dbReference type="AlphaFoldDB" id="A0A419W2T4"/>
<reference evidence="1 2" key="1">
    <citation type="submission" date="2018-09" db="EMBL/GenBank/DDBJ databases">
        <title>Genomic Encyclopedia of Archaeal and Bacterial Type Strains, Phase II (KMG-II): from individual species to whole genera.</title>
        <authorList>
            <person name="Goeker M."/>
        </authorList>
    </citation>
    <scope>NUCLEOTIDE SEQUENCE [LARGE SCALE GENOMIC DNA]</scope>
    <source>
        <strain evidence="1 2">DSM 27148</strain>
    </source>
</reference>
<sequence>MKVAVWDTYVQRTDGKKMHFDIIVPENVKDSNVIFHYGHEYLKYKDVKSKKLTTKECEFCHIEYATQEVISDIESKGYHIVEMENCI</sequence>
<comment type="caution">
    <text evidence="1">The sequence shown here is derived from an EMBL/GenBank/DDBJ whole genome shotgun (WGS) entry which is preliminary data.</text>
</comment>
<dbReference type="InterPro" id="IPR023122">
    <property type="entry name" value="NE1680-like_sf"/>
</dbReference>
<proteinExistence type="predicted"/>
<dbReference type="OrthoDB" id="9795699at2"/>
<gene>
    <name evidence="1" type="ORF">BC643_0106</name>
</gene>
<dbReference type="RefSeq" id="WP_120271225.1">
    <property type="nucleotide sequence ID" value="NZ_RAPN01000001.1"/>
</dbReference>
<keyword evidence="2" id="KW-1185">Reference proteome</keyword>
<protein>
    <submittedName>
        <fullName evidence="1">Uncharacterized protein DUF2024</fullName>
    </submittedName>
</protein>
<name>A0A419W2T4_9BACT</name>
<evidence type="ECO:0000313" key="1">
    <source>
        <dbReference type="EMBL" id="RKD89773.1"/>
    </source>
</evidence>
<dbReference type="Proteomes" id="UP000283387">
    <property type="component" value="Unassembled WGS sequence"/>
</dbReference>
<dbReference type="Pfam" id="PF09630">
    <property type="entry name" value="DUF2024"/>
    <property type="match status" value="1"/>
</dbReference>
<dbReference type="EMBL" id="RAPN01000001">
    <property type="protein sequence ID" value="RKD89773.1"/>
    <property type="molecule type" value="Genomic_DNA"/>
</dbReference>
<accession>A0A419W2T4</accession>
<evidence type="ECO:0000313" key="2">
    <source>
        <dbReference type="Proteomes" id="UP000283387"/>
    </source>
</evidence>
<dbReference type="SUPFAM" id="SSF160766">
    <property type="entry name" value="NE1680-like"/>
    <property type="match status" value="1"/>
</dbReference>
<dbReference type="InterPro" id="IPR018592">
    <property type="entry name" value="DUF2024"/>
</dbReference>
<organism evidence="1 2">
    <name type="scientific">Mangrovibacterium diazotrophicum</name>
    <dbReference type="NCBI Taxonomy" id="1261403"/>
    <lineage>
        <taxon>Bacteria</taxon>
        <taxon>Pseudomonadati</taxon>
        <taxon>Bacteroidota</taxon>
        <taxon>Bacteroidia</taxon>
        <taxon>Marinilabiliales</taxon>
        <taxon>Prolixibacteraceae</taxon>
        <taxon>Mangrovibacterium</taxon>
    </lineage>
</organism>